<name>A0A9J6GA16_HAELO</name>
<dbReference type="Proteomes" id="UP000821853">
    <property type="component" value="Chromosome 4"/>
</dbReference>
<dbReference type="VEuPathDB" id="VectorBase:HLOH_060663"/>
<dbReference type="EMBL" id="JABSTR010000006">
    <property type="protein sequence ID" value="KAH9372354.1"/>
    <property type="molecule type" value="Genomic_DNA"/>
</dbReference>
<sequence length="123" mass="14105">MQLHRTSLYVYPHPSQVHFPGTAYTLVLRLQAYLKIPNVDWGEISVVWLNLFDFTWRQANLEVRFDATQNTTTISTPFENGEKAPTQVKQSKLGNINHSVQVFGLASDDSVKRLIRGVPVRFF</sequence>
<protein>
    <submittedName>
        <fullName evidence="1">Uncharacterized protein</fullName>
    </submittedName>
</protein>
<accession>A0A9J6GA16</accession>
<comment type="caution">
    <text evidence="1">The sequence shown here is derived from an EMBL/GenBank/DDBJ whole genome shotgun (WGS) entry which is preliminary data.</text>
</comment>
<evidence type="ECO:0000313" key="1">
    <source>
        <dbReference type="EMBL" id="KAH9372354.1"/>
    </source>
</evidence>
<organism evidence="1 2">
    <name type="scientific">Haemaphysalis longicornis</name>
    <name type="common">Bush tick</name>
    <dbReference type="NCBI Taxonomy" id="44386"/>
    <lineage>
        <taxon>Eukaryota</taxon>
        <taxon>Metazoa</taxon>
        <taxon>Ecdysozoa</taxon>
        <taxon>Arthropoda</taxon>
        <taxon>Chelicerata</taxon>
        <taxon>Arachnida</taxon>
        <taxon>Acari</taxon>
        <taxon>Parasitiformes</taxon>
        <taxon>Ixodida</taxon>
        <taxon>Ixodoidea</taxon>
        <taxon>Ixodidae</taxon>
        <taxon>Haemaphysalinae</taxon>
        <taxon>Haemaphysalis</taxon>
    </lineage>
</organism>
<proteinExistence type="predicted"/>
<dbReference type="AlphaFoldDB" id="A0A9J6GA16"/>
<reference evidence="1 2" key="1">
    <citation type="journal article" date="2020" name="Cell">
        <title>Large-Scale Comparative Analyses of Tick Genomes Elucidate Their Genetic Diversity and Vector Capacities.</title>
        <authorList>
            <consortium name="Tick Genome and Microbiome Consortium (TIGMIC)"/>
            <person name="Jia N."/>
            <person name="Wang J."/>
            <person name="Shi W."/>
            <person name="Du L."/>
            <person name="Sun Y."/>
            <person name="Zhan W."/>
            <person name="Jiang J.F."/>
            <person name="Wang Q."/>
            <person name="Zhang B."/>
            <person name="Ji P."/>
            <person name="Bell-Sakyi L."/>
            <person name="Cui X.M."/>
            <person name="Yuan T.T."/>
            <person name="Jiang B.G."/>
            <person name="Yang W.F."/>
            <person name="Lam T.T."/>
            <person name="Chang Q.C."/>
            <person name="Ding S.J."/>
            <person name="Wang X.J."/>
            <person name="Zhu J.G."/>
            <person name="Ruan X.D."/>
            <person name="Zhao L."/>
            <person name="Wei J.T."/>
            <person name="Ye R.Z."/>
            <person name="Que T.C."/>
            <person name="Du C.H."/>
            <person name="Zhou Y.H."/>
            <person name="Cheng J.X."/>
            <person name="Dai P.F."/>
            <person name="Guo W.B."/>
            <person name="Han X.H."/>
            <person name="Huang E.J."/>
            <person name="Li L.F."/>
            <person name="Wei W."/>
            <person name="Gao Y.C."/>
            <person name="Liu J.Z."/>
            <person name="Shao H.Z."/>
            <person name="Wang X."/>
            <person name="Wang C.C."/>
            <person name="Yang T.C."/>
            <person name="Huo Q.B."/>
            <person name="Li W."/>
            <person name="Chen H.Y."/>
            <person name="Chen S.E."/>
            <person name="Zhou L.G."/>
            <person name="Ni X.B."/>
            <person name="Tian J.H."/>
            <person name="Sheng Y."/>
            <person name="Liu T."/>
            <person name="Pan Y.S."/>
            <person name="Xia L.Y."/>
            <person name="Li J."/>
            <person name="Zhao F."/>
            <person name="Cao W.C."/>
        </authorList>
    </citation>
    <scope>NUCLEOTIDE SEQUENCE [LARGE SCALE GENOMIC DNA]</scope>
    <source>
        <strain evidence="1">HaeL-2018</strain>
    </source>
</reference>
<evidence type="ECO:0000313" key="2">
    <source>
        <dbReference type="Proteomes" id="UP000821853"/>
    </source>
</evidence>
<keyword evidence="2" id="KW-1185">Reference proteome</keyword>
<gene>
    <name evidence="1" type="ORF">HPB48_014578</name>
</gene>